<protein>
    <submittedName>
        <fullName evidence="1">Uncharacterized protein</fullName>
    </submittedName>
</protein>
<evidence type="ECO:0000313" key="2">
    <source>
        <dbReference type="Proteomes" id="UP000035218"/>
    </source>
</evidence>
<name>A0A837KKR1_9BACL</name>
<evidence type="ECO:0000313" key="1">
    <source>
        <dbReference type="EMBL" id="KLH98310.1"/>
    </source>
</evidence>
<gene>
    <name evidence="1" type="ORF">AA984_14975</name>
</gene>
<proteinExistence type="predicted"/>
<accession>A0A837KKR1</accession>
<dbReference type="AlphaFoldDB" id="A0A837KKR1"/>
<comment type="caution">
    <text evidence="1">The sequence shown here is derived from an EMBL/GenBank/DDBJ whole genome shotgun (WGS) entry which is preliminary data.</text>
</comment>
<reference evidence="1 2" key="1">
    <citation type="submission" date="2015-05" db="EMBL/GenBank/DDBJ databases">
        <title>Genome sequencing project for genomic taxonomy and phylogenomics of Bacillus-like bacteria.</title>
        <authorList>
            <person name="Liu B."/>
            <person name="Wang J."/>
            <person name="Zhu Y."/>
            <person name="Liu G."/>
            <person name="Chen Q."/>
            <person name="Chen Z."/>
            <person name="Lan J."/>
            <person name="Che J."/>
            <person name="Ge C."/>
            <person name="Shi H."/>
            <person name="Pan Z."/>
            <person name="Liu X."/>
        </authorList>
    </citation>
    <scope>NUCLEOTIDE SEQUENCE [LARGE SCALE GENOMIC DNA]</scope>
    <source>
        <strain evidence="1 2">DSM 9885</strain>
    </source>
</reference>
<organism evidence="1 2">
    <name type="scientific">Brevibacillus formosus</name>
    <dbReference type="NCBI Taxonomy" id="54913"/>
    <lineage>
        <taxon>Bacteria</taxon>
        <taxon>Bacillati</taxon>
        <taxon>Bacillota</taxon>
        <taxon>Bacilli</taxon>
        <taxon>Bacillales</taxon>
        <taxon>Paenibacillaceae</taxon>
        <taxon>Brevibacillus</taxon>
    </lineage>
</organism>
<dbReference type="Proteomes" id="UP000035218">
    <property type="component" value="Unassembled WGS sequence"/>
</dbReference>
<dbReference type="EMBL" id="LDCN01000004">
    <property type="protein sequence ID" value="KLH98310.1"/>
    <property type="molecule type" value="Genomic_DNA"/>
</dbReference>
<sequence length="74" mass="7935">MLLVAAEKGENARASLAPCMGVIPARLREKRETASKVVLSGSMFRGGRLKACFPFSTAPRLVSQRASLISPFSL</sequence>